<organism evidence="2 3">
    <name type="scientific">Ureibacillus galli</name>
    <dbReference type="NCBI Taxonomy" id="2762222"/>
    <lineage>
        <taxon>Bacteria</taxon>
        <taxon>Bacillati</taxon>
        <taxon>Bacillota</taxon>
        <taxon>Bacilli</taxon>
        <taxon>Bacillales</taxon>
        <taxon>Caryophanaceae</taxon>
        <taxon>Ureibacillus</taxon>
    </lineage>
</organism>
<reference evidence="2 3" key="1">
    <citation type="submission" date="2020-08" db="EMBL/GenBank/DDBJ databases">
        <title>A Genomic Blueprint of the Chicken Gut Microbiome.</title>
        <authorList>
            <person name="Gilroy R."/>
            <person name="Ravi A."/>
            <person name="Getino M."/>
            <person name="Pursley I."/>
            <person name="Horton D.L."/>
            <person name="Alikhan N.-F."/>
            <person name="Baker D."/>
            <person name="Gharbi K."/>
            <person name="Hall N."/>
            <person name="Watson M."/>
            <person name="Adriaenssens E.M."/>
            <person name="Foster-Nyarko E."/>
            <person name="Jarju S."/>
            <person name="Secka A."/>
            <person name="Antonio M."/>
            <person name="Oren A."/>
            <person name="Chaudhuri R."/>
            <person name="La Ragione R.M."/>
            <person name="Hildebrand F."/>
            <person name="Pallen M.J."/>
        </authorList>
    </citation>
    <scope>NUCLEOTIDE SEQUENCE [LARGE SCALE GENOMIC DNA]</scope>
    <source>
        <strain evidence="2 3">Re31</strain>
    </source>
</reference>
<protein>
    <submittedName>
        <fullName evidence="2">Helix-turn-helix domain-containing protein</fullName>
    </submittedName>
</protein>
<sequence length="87" mass="9981">MNKELNTVKNNLVRDMRLAHGLTVRDFAKRIGVTPATVTTAENSEYITQKLKATVLREFDLDDTFFNYVAKRKRLEEYENKGALDGS</sequence>
<dbReference type="SMART" id="SM00530">
    <property type="entry name" value="HTH_XRE"/>
    <property type="match status" value="1"/>
</dbReference>
<dbReference type="Proteomes" id="UP000640930">
    <property type="component" value="Unassembled WGS sequence"/>
</dbReference>
<dbReference type="PROSITE" id="PS50943">
    <property type="entry name" value="HTH_CROC1"/>
    <property type="match status" value="1"/>
</dbReference>
<gene>
    <name evidence="2" type="ORF">H9636_18430</name>
</gene>
<proteinExistence type="predicted"/>
<dbReference type="InterPro" id="IPR010982">
    <property type="entry name" value="Lambda_DNA-bd_dom_sf"/>
</dbReference>
<dbReference type="InterPro" id="IPR001387">
    <property type="entry name" value="Cro/C1-type_HTH"/>
</dbReference>
<accession>A0ABR8XHA3</accession>
<evidence type="ECO:0000313" key="3">
    <source>
        <dbReference type="Proteomes" id="UP000640930"/>
    </source>
</evidence>
<dbReference type="Gene3D" id="1.10.260.40">
    <property type="entry name" value="lambda repressor-like DNA-binding domains"/>
    <property type="match status" value="1"/>
</dbReference>
<evidence type="ECO:0000259" key="1">
    <source>
        <dbReference type="PROSITE" id="PS50943"/>
    </source>
</evidence>
<feature type="domain" description="HTH cro/C1-type" evidence="1">
    <location>
        <begin position="13"/>
        <end position="66"/>
    </location>
</feature>
<evidence type="ECO:0000313" key="2">
    <source>
        <dbReference type="EMBL" id="MBD8028615.1"/>
    </source>
</evidence>
<comment type="caution">
    <text evidence="2">The sequence shown here is derived from an EMBL/GenBank/DDBJ whole genome shotgun (WGS) entry which is preliminary data.</text>
</comment>
<dbReference type="SUPFAM" id="SSF47413">
    <property type="entry name" value="lambda repressor-like DNA-binding domains"/>
    <property type="match status" value="1"/>
</dbReference>
<dbReference type="EMBL" id="JACSQA010000048">
    <property type="protein sequence ID" value="MBD8028615.1"/>
    <property type="molecule type" value="Genomic_DNA"/>
</dbReference>
<name>A0ABR8XHA3_9BACL</name>
<dbReference type="CDD" id="cd00093">
    <property type="entry name" value="HTH_XRE"/>
    <property type="match status" value="1"/>
</dbReference>
<dbReference type="Pfam" id="PF01381">
    <property type="entry name" value="HTH_3"/>
    <property type="match status" value="1"/>
</dbReference>
<keyword evidence="3" id="KW-1185">Reference proteome</keyword>